<comment type="subcellular location">
    <subcellularLocation>
        <location evidence="1">Nucleus</location>
    </subcellularLocation>
</comment>
<dbReference type="OMA" id="RPHTHES"/>
<dbReference type="GeneID" id="104592120"/>
<dbReference type="InParanoid" id="A0A1U7ZNG8"/>
<dbReference type="SMART" id="SM00353">
    <property type="entry name" value="HLH"/>
    <property type="match status" value="1"/>
</dbReference>
<evidence type="ECO:0000259" key="6">
    <source>
        <dbReference type="PROSITE" id="PS50888"/>
    </source>
</evidence>
<accession>A0A1U7ZNG8</accession>
<dbReference type="InterPro" id="IPR036638">
    <property type="entry name" value="HLH_DNA-bd_sf"/>
</dbReference>
<feature type="region of interest" description="Disordered" evidence="5">
    <location>
        <begin position="1"/>
        <end position="23"/>
    </location>
</feature>
<evidence type="ECO:0000256" key="2">
    <source>
        <dbReference type="ARBA" id="ARBA00023015"/>
    </source>
</evidence>
<dbReference type="SUPFAM" id="SSF47459">
    <property type="entry name" value="HLH, helix-loop-helix DNA-binding domain"/>
    <property type="match status" value="1"/>
</dbReference>
<reference evidence="8" key="1">
    <citation type="submission" date="2025-08" db="UniProtKB">
        <authorList>
            <consortium name="RefSeq"/>
        </authorList>
    </citation>
    <scope>IDENTIFICATION</scope>
</reference>
<feature type="compositionally biased region" description="Polar residues" evidence="5">
    <location>
        <begin position="10"/>
        <end position="23"/>
    </location>
</feature>
<dbReference type="RefSeq" id="XP_010249625.1">
    <property type="nucleotide sequence ID" value="XM_010251323.2"/>
</dbReference>
<dbReference type="GO" id="GO:0005634">
    <property type="term" value="C:nucleus"/>
    <property type="evidence" value="ECO:0000318"/>
    <property type="project" value="GO_Central"/>
</dbReference>
<evidence type="ECO:0000313" key="8">
    <source>
        <dbReference type="RefSeq" id="XP_010249625.1"/>
    </source>
</evidence>
<feature type="region of interest" description="Disordered" evidence="5">
    <location>
        <begin position="276"/>
        <end position="300"/>
    </location>
</feature>
<dbReference type="GO" id="GO:0046983">
    <property type="term" value="F:protein dimerization activity"/>
    <property type="evidence" value="ECO:0007669"/>
    <property type="project" value="InterPro"/>
</dbReference>
<name>A0A1U7ZNG8_NELNU</name>
<dbReference type="PROSITE" id="PS50888">
    <property type="entry name" value="BHLH"/>
    <property type="match status" value="1"/>
</dbReference>
<evidence type="ECO:0000256" key="3">
    <source>
        <dbReference type="ARBA" id="ARBA00023163"/>
    </source>
</evidence>
<keyword evidence="2" id="KW-0805">Transcription regulation</keyword>
<feature type="domain" description="BHLH" evidence="6">
    <location>
        <begin position="206"/>
        <end position="255"/>
    </location>
</feature>
<dbReference type="PANTHER" id="PTHR31945:SF26">
    <property type="entry name" value="TRANSCRIPTION FACTOR BHLH35"/>
    <property type="match status" value="1"/>
</dbReference>
<evidence type="ECO:0000256" key="1">
    <source>
        <dbReference type="ARBA" id="ARBA00004123"/>
    </source>
</evidence>
<keyword evidence="3" id="KW-0804">Transcription</keyword>
<protein>
    <submittedName>
        <fullName evidence="8">Transcription factor FER-LIKE IRON DEFICIENCY-INDUCED TRANSCRIPTION FACTOR-like</fullName>
    </submittedName>
</protein>
<gene>
    <name evidence="8" type="primary">LOC104592120</name>
</gene>
<dbReference type="PANTHER" id="PTHR31945">
    <property type="entry name" value="TRANSCRIPTION FACTOR SCREAM2-RELATED"/>
    <property type="match status" value="1"/>
</dbReference>
<organism evidence="7 8">
    <name type="scientific">Nelumbo nucifera</name>
    <name type="common">Sacred lotus</name>
    <dbReference type="NCBI Taxonomy" id="4432"/>
    <lineage>
        <taxon>Eukaryota</taxon>
        <taxon>Viridiplantae</taxon>
        <taxon>Streptophyta</taxon>
        <taxon>Embryophyta</taxon>
        <taxon>Tracheophyta</taxon>
        <taxon>Spermatophyta</taxon>
        <taxon>Magnoliopsida</taxon>
        <taxon>Proteales</taxon>
        <taxon>Nelumbonaceae</taxon>
        <taxon>Nelumbo</taxon>
    </lineage>
</organism>
<dbReference type="AlphaFoldDB" id="A0A1U7ZNG8"/>
<dbReference type="GO" id="GO:0006355">
    <property type="term" value="P:regulation of DNA-templated transcription"/>
    <property type="evidence" value="ECO:0000318"/>
    <property type="project" value="GO_Central"/>
</dbReference>
<dbReference type="Proteomes" id="UP000189703">
    <property type="component" value="Unplaced"/>
</dbReference>
<feature type="region of interest" description="Disordered" evidence="5">
    <location>
        <begin position="163"/>
        <end position="217"/>
    </location>
</feature>
<dbReference type="Pfam" id="PF00010">
    <property type="entry name" value="HLH"/>
    <property type="match status" value="1"/>
</dbReference>
<dbReference type="OrthoDB" id="1892097at2759"/>
<evidence type="ECO:0000256" key="4">
    <source>
        <dbReference type="ARBA" id="ARBA00023242"/>
    </source>
</evidence>
<keyword evidence="7" id="KW-1185">Reference proteome</keyword>
<evidence type="ECO:0000313" key="7">
    <source>
        <dbReference type="Proteomes" id="UP000189703"/>
    </source>
</evidence>
<dbReference type="KEGG" id="nnu:104592120"/>
<dbReference type="Gene3D" id="4.10.280.10">
    <property type="entry name" value="Helix-loop-helix DNA-binding domain"/>
    <property type="match status" value="1"/>
</dbReference>
<dbReference type="GO" id="GO:0043565">
    <property type="term" value="F:sequence-specific DNA binding"/>
    <property type="evidence" value="ECO:0000318"/>
    <property type="project" value="GO_Central"/>
</dbReference>
<sequence>MKEVGDFSFQEENQPTIETTPNPTTRYVDIISSWLDQDDTYNPSSSFPQELQDLQMLDDPLFQFITSDLDSNLFSLQPPRPHTHESLLDFPSFDPGRPSTESVQISVDTTLITHNHLEVDVRDAFVDDGNYLSLLIAPEESQDSIDDHVFQSIMDSTTPTALDSVEVDTPQPINTNAVDHATATEPQRYVEEDDEEATDDDPKPSVPSCKNLVSERNRRKRLSQQLLALRSLVPNITKMDKRSVLVDALSYLKGIHEETAQLQKELKQQQPPSLINLPETWPDNPIPNPRNRRGSASNITSRPKTKIIEMETEKMEDRRYVVKITCKGSTGVGGEILRVVESLGFEITYTALERIKPQLLLTTVFVRVRKPMKMTEKKLKNYIASTALKLGLTMQKH</sequence>
<evidence type="ECO:0000256" key="5">
    <source>
        <dbReference type="SAM" id="MobiDB-lite"/>
    </source>
</evidence>
<dbReference type="GO" id="GO:0003700">
    <property type="term" value="F:DNA-binding transcription factor activity"/>
    <property type="evidence" value="ECO:0000318"/>
    <property type="project" value="GO_Central"/>
</dbReference>
<proteinExistence type="predicted"/>
<dbReference type="InterPro" id="IPR051358">
    <property type="entry name" value="TF_AMS/ICE1/BHLH6-like"/>
</dbReference>
<dbReference type="InterPro" id="IPR011598">
    <property type="entry name" value="bHLH_dom"/>
</dbReference>
<keyword evidence="4" id="KW-0539">Nucleus</keyword>